<organism evidence="2 3">
    <name type="scientific">Schizophyllum amplum</name>
    <dbReference type="NCBI Taxonomy" id="97359"/>
    <lineage>
        <taxon>Eukaryota</taxon>
        <taxon>Fungi</taxon>
        <taxon>Dikarya</taxon>
        <taxon>Basidiomycota</taxon>
        <taxon>Agaricomycotina</taxon>
        <taxon>Agaricomycetes</taxon>
        <taxon>Agaricomycetidae</taxon>
        <taxon>Agaricales</taxon>
        <taxon>Schizophyllaceae</taxon>
        <taxon>Schizophyllum</taxon>
    </lineage>
</organism>
<accession>A0A550CNZ8</accession>
<evidence type="ECO:0008006" key="4">
    <source>
        <dbReference type="Google" id="ProtNLM"/>
    </source>
</evidence>
<evidence type="ECO:0000313" key="3">
    <source>
        <dbReference type="Proteomes" id="UP000320762"/>
    </source>
</evidence>
<proteinExistence type="predicted"/>
<evidence type="ECO:0000313" key="2">
    <source>
        <dbReference type="EMBL" id="TRM66508.1"/>
    </source>
</evidence>
<sequence length="134" mass="14577">MPSILSLLPLLALVLSPAVAQSCDKDGCFTELPLGDTGVTMRLTQSVKYNESSSLNFTLACAYVSEGAKQKNFFQLPSLEEAEKNPSFLAHLPHFSRAAQGSGYACYYNSTHDLVMDDKEGTTEEDVCPDVMLC</sequence>
<reference evidence="2 3" key="1">
    <citation type="journal article" date="2019" name="New Phytol.">
        <title>Comparative genomics reveals unique wood-decay strategies and fruiting body development in the Schizophyllaceae.</title>
        <authorList>
            <person name="Almasi E."/>
            <person name="Sahu N."/>
            <person name="Krizsan K."/>
            <person name="Balint B."/>
            <person name="Kovacs G.M."/>
            <person name="Kiss B."/>
            <person name="Cseklye J."/>
            <person name="Drula E."/>
            <person name="Henrissat B."/>
            <person name="Nagy I."/>
            <person name="Chovatia M."/>
            <person name="Adam C."/>
            <person name="LaButti K."/>
            <person name="Lipzen A."/>
            <person name="Riley R."/>
            <person name="Grigoriev I.V."/>
            <person name="Nagy L.G."/>
        </authorList>
    </citation>
    <scope>NUCLEOTIDE SEQUENCE [LARGE SCALE GENOMIC DNA]</scope>
    <source>
        <strain evidence="2 3">NL-1724</strain>
    </source>
</reference>
<keyword evidence="1" id="KW-0732">Signal</keyword>
<protein>
    <recommendedName>
        <fullName evidence="4">AA1-like domain-containing protein</fullName>
    </recommendedName>
</protein>
<dbReference type="OrthoDB" id="3016215at2759"/>
<feature type="chain" id="PRO_5021976834" description="AA1-like domain-containing protein" evidence="1">
    <location>
        <begin position="21"/>
        <end position="134"/>
    </location>
</feature>
<name>A0A550CNZ8_9AGAR</name>
<gene>
    <name evidence="2" type="ORF">BD626DRAFT_482887</name>
</gene>
<evidence type="ECO:0000256" key="1">
    <source>
        <dbReference type="SAM" id="SignalP"/>
    </source>
</evidence>
<keyword evidence="3" id="KW-1185">Reference proteome</keyword>
<comment type="caution">
    <text evidence="2">The sequence shown here is derived from an EMBL/GenBank/DDBJ whole genome shotgun (WGS) entry which is preliminary data.</text>
</comment>
<feature type="signal peptide" evidence="1">
    <location>
        <begin position="1"/>
        <end position="20"/>
    </location>
</feature>
<dbReference type="EMBL" id="VDMD01000003">
    <property type="protein sequence ID" value="TRM66508.1"/>
    <property type="molecule type" value="Genomic_DNA"/>
</dbReference>
<dbReference type="Proteomes" id="UP000320762">
    <property type="component" value="Unassembled WGS sequence"/>
</dbReference>
<dbReference type="AlphaFoldDB" id="A0A550CNZ8"/>